<dbReference type="Pfam" id="PF03454">
    <property type="entry name" value="MoeA_C"/>
    <property type="match status" value="1"/>
</dbReference>
<comment type="pathway">
    <text evidence="1">Cofactor biosynthesis; molybdopterin biosynthesis.</text>
</comment>
<dbReference type="EC" id="2.10.1.1" evidence="4"/>
<keyword evidence="2" id="KW-0501">Molybdenum cofactor biosynthesis</keyword>
<dbReference type="Gene3D" id="2.40.340.10">
    <property type="entry name" value="MoeA, C-terminal, domain IV"/>
    <property type="match status" value="1"/>
</dbReference>
<dbReference type="Gene3D" id="3.90.105.10">
    <property type="entry name" value="Molybdopterin biosynthesis moea protein, domain 2"/>
    <property type="match status" value="1"/>
</dbReference>
<dbReference type="GO" id="GO:0061599">
    <property type="term" value="F:molybdopterin molybdotransferase activity"/>
    <property type="evidence" value="ECO:0007669"/>
    <property type="project" value="UniProtKB-EC"/>
</dbReference>
<dbReference type="PANTHER" id="PTHR10192:SF5">
    <property type="entry name" value="GEPHYRIN"/>
    <property type="match status" value="1"/>
</dbReference>
<dbReference type="SMART" id="SM00852">
    <property type="entry name" value="MoCF_biosynth"/>
    <property type="match status" value="1"/>
</dbReference>
<dbReference type="InterPro" id="IPR001453">
    <property type="entry name" value="MoaB/Mog_dom"/>
</dbReference>
<dbReference type="InterPro" id="IPR038987">
    <property type="entry name" value="MoeA-like"/>
</dbReference>
<dbReference type="InterPro" id="IPR005111">
    <property type="entry name" value="MoeA_C_domain_IV"/>
</dbReference>
<dbReference type="SUPFAM" id="SSF53218">
    <property type="entry name" value="Molybdenum cofactor biosynthesis proteins"/>
    <property type="match status" value="1"/>
</dbReference>
<gene>
    <name evidence="4" type="primary">moeA_5</name>
    <name evidence="4" type="ORF">SDC9_18384</name>
</gene>
<dbReference type="SUPFAM" id="SSF63882">
    <property type="entry name" value="MoeA N-terminal region -like"/>
    <property type="match status" value="1"/>
</dbReference>
<dbReference type="AlphaFoldDB" id="A0A644U115"/>
<dbReference type="NCBIfam" id="TIGR00177">
    <property type="entry name" value="molyb_syn"/>
    <property type="match status" value="1"/>
</dbReference>
<dbReference type="NCBIfam" id="NF045515">
    <property type="entry name" value="Glp_gephyrin"/>
    <property type="match status" value="1"/>
</dbReference>
<dbReference type="Gene3D" id="3.40.980.10">
    <property type="entry name" value="MoaB/Mog-like domain"/>
    <property type="match status" value="1"/>
</dbReference>
<reference evidence="4" key="1">
    <citation type="submission" date="2019-08" db="EMBL/GenBank/DDBJ databases">
        <authorList>
            <person name="Kucharzyk K."/>
            <person name="Murdoch R.W."/>
            <person name="Higgins S."/>
            <person name="Loffler F."/>
        </authorList>
    </citation>
    <scope>NUCLEOTIDE SEQUENCE</scope>
</reference>
<dbReference type="InterPro" id="IPR036135">
    <property type="entry name" value="MoeA_linker/N_sf"/>
</dbReference>
<evidence type="ECO:0000259" key="3">
    <source>
        <dbReference type="SMART" id="SM00852"/>
    </source>
</evidence>
<evidence type="ECO:0000256" key="2">
    <source>
        <dbReference type="ARBA" id="ARBA00023150"/>
    </source>
</evidence>
<dbReference type="PANTHER" id="PTHR10192">
    <property type="entry name" value="MOLYBDOPTERIN BIOSYNTHESIS PROTEIN"/>
    <property type="match status" value="1"/>
</dbReference>
<dbReference type="GO" id="GO:0006777">
    <property type="term" value="P:Mo-molybdopterin cofactor biosynthetic process"/>
    <property type="evidence" value="ECO:0007669"/>
    <property type="project" value="UniProtKB-KW"/>
</dbReference>
<dbReference type="InterPro" id="IPR005110">
    <property type="entry name" value="MoeA_linker/N"/>
</dbReference>
<dbReference type="Pfam" id="PF03453">
    <property type="entry name" value="MoeA_N"/>
    <property type="match status" value="1"/>
</dbReference>
<dbReference type="EMBL" id="VSSQ01000067">
    <property type="protein sequence ID" value="MPL72599.1"/>
    <property type="molecule type" value="Genomic_DNA"/>
</dbReference>
<dbReference type="Gene3D" id="2.170.190.11">
    <property type="entry name" value="Molybdopterin biosynthesis moea protein, domain 3"/>
    <property type="match status" value="1"/>
</dbReference>
<dbReference type="CDD" id="cd00887">
    <property type="entry name" value="MoeA"/>
    <property type="match status" value="1"/>
</dbReference>
<accession>A0A644U115</accession>
<dbReference type="Pfam" id="PF00994">
    <property type="entry name" value="MoCF_biosynth"/>
    <property type="match status" value="1"/>
</dbReference>
<dbReference type="InterPro" id="IPR036425">
    <property type="entry name" value="MoaB/Mog-like_dom_sf"/>
</dbReference>
<evidence type="ECO:0000256" key="1">
    <source>
        <dbReference type="ARBA" id="ARBA00005046"/>
    </source>
</evidence>
<name>A0A644U115_9ZZZZ</name>
<keyword evidence="4" id="KW-0808">Transferase</keyword>
<protein>
    <submittedName>
        <fullName evidence="4">Molybdopterin molybdenumtransferase</fullName>
        <ecNumber evidence="4">2.10.1.1</ecNumber>
    </submittedName>
</protein>
<dbReference type="SUPFAM" id="SSF63867">
    <property type="entry name" value="MoeA C-terminal domain-like"/>
    <property type="match status" value="1"/>
</dbReference>
<dbReference type="GO" id="GO:0005829">
    <property type="term" value="C:cytosol"/>
    <property type="evidence" value="ECO:0007669"/>
    <property type="project" value="TreeGrafter"/>
</dbReference>
<dbReference type="UniPathway" id="UPA00344"/>
<proteinExistence type="predicted"/>
<comment type="caution">
    <text evidence="4">The sequence shown here is derived from an EMBL/GenBank/DDBJ whole genome shotgun (WGS) entry which is preliminary data.</text>
</comment>
<feature type="domain" description="MoaB/Mog" evidence="3">
    <location>
        <begin position="184"/>
        <end position="321"/>
    </location>
</feature>
<dbReference type="InterPro" id="IPR036688">
    <property type="entry name" value="MoeA_C_domain_IV_sf"/>
</dbReference>
<sequence>MRFLKLVSVEEAEKVLLSLGKLLPAEYVPLEDACGRILAEPITSPEDIPGFDRSIKDGYAVRSADTLRAGENKPKLLKMTGRIAMGNDTSEPLNEKEAKYIPTGGLMPKGADAVIMQEHTELSGDVLLIKTSASPGLDVLKYNEDFSKGEKVFPAGHRITAQTAGVLAAFGFDPVLVRKRPAVGIISTGNELVLPADTPKRGQIRDTNTTLIRSFMTERGAKPVFYGIIRDEAEALTPIAAKAAAECDLVILSGGSSKDEKDVTSRVIETLGTVHVHGVSVAPGKPTIIGSINDVPILGLPGHPASTYMITTLFAGPLLAKMTGSAEKPRKMKAPLAMSFPSEKGREDLVRVKLGENGEAEPVLGKSGLLHTLVQSDGYIRVPAGRDGCEKGDIVEVLLW</sequence>
<organism evidence="4">
    <name type="scientific">bioreactor metagenome</name>
    <dbReference type="NCBI Taxonomy" id="1076179"/>
    <lineage>
        <taxon>unclassified sequences</taxon>
        <taxon>metagenomes</taxon>
        <taxon>ecological metagenomes</taxon>
    </lineage>
</organism>
<evidence type="ECO:0000313" key="4">
    <source>
        <dbReference type="EMBL" id="MPL72599.1"/>
    </source>
</evidence>